<comment type="caution">
    <text evidence="1">The sequence shown here is derived from an EMBL/GenBank/DDBJ whole genome shotgun (WGS) entry which is preliminary data.</text>
</comment>
<sequence>MAQVRYLTGPDVRKRYGVTAQTLIKWSRDETLGFPKPLNIRRRNFWHPEELDAFDNRQRAIVSTKGA</sequence>
<gene>
    <name evidence="1" type="ORF">J2782_000992</name>
</gene>
<dbReference type="Proteomes" id="UP001184614">
    <property type="component" value="Unassembled WGS sequence"/>
</dbReference>
<keyword evidence="2" id="KW-1185">Reference proteome</keyword>
<reference evidence="1 2" key="1">
    <citation type="submission" date="2023-07" db="EMBL/GenBank/DDBJ databases">
        <title>Sorghum-associated microbial communities from plants grown in Nebraska, USA.</title>
        <authorList>
            <person name="Schachtman D."/>
        </authorList>
    </citation>
    <scope>NUCLEOTIDE SEQUENCE [LARGE SCALE GENOMIC DNA]</scope>
    <source>
        <strain evidence="1 2">DS1730</strain>
    </source>
</reference>
<proteinExistence type="predicted"/>
<organism evidence="1 2">
    <name type="scientific">Brucella pseudogrignonensis</name>
    <dbReference type="NCBI Taxonomy" id="419475"/>
    <lineage>
        <taxon>Bacteria</taxon>
        <taxon>Pseudomonadati</taxon>
        <taxon>Pseudomonadota</taxon>
        <taxon>Alphaproteobacteria</taxon>
        <taxon>Hyphomicrobiales</taxon>
        <taxon>Brucellaceae</taxon>
        <taxon>Brucella/Ochrobactrum group</taxon>
        <taxon>Brucella</taxon>
    </lineage>
</organism>
<evidence type="ECO:0000313" key="1">
    <source>
        <dbReference type="EMBL" id="MDR6431287.1"/>
    </source>
</evidence>
<dbReference type="EMBL" id="JAVDQT010000001">
    <property type="protein sequence ID" value="MDR6431287.1"/>
    <property type="molecule type" value="Genomic_DNA"/>
</dbReference>
<evidence type="ECO:0000313" key="2">
    <source>
        <dbReference type="Proteomes" id="UP001184614"/>
    </source>
</evidence>
<evidence type="ECO:0008006" key="3">
    <source>
        <dbReference type="Google" id="ProtNLM"/>
    </source>
</evidence>
<accession>A0ABU1M5J5</accession>
<name>A0ABU1M5J5_9HYPH</name>
<dbReference type="RefSeq" id="WP_310010485.1">
    <property type="nucleotide sequence ID" value="NZ_JAVDQT010000001.1"/>
</dbReference>
<protein>
    <recommendedName>
        <fullName evidence="3">DNA-binding protein</fullName>
    </recommendedName>
</protein>